<feature type="binding site" evidence="12">
    <location>
        <position position="252"/>
    </location>
    <ligand>
        <name>substrate</name>
    </ligand>
</feature>
<dbReference type="PANTHER" id="PTHR10584:SF166">
    <property type="entry name" value="RIBOKINASE"/>
    <property type="match status" value="1"/>
</dbReference>
<evidence type="ECO:0000256" key="4">
    <source>
        <dbReference type="ARBA" id="ARBA00022679"/>
    </source>
</evidence>
<comment type="activity regulation">
    <text evidence="12">Activated by a monovalent cation that binds near, but not in, the active site. The most likely occupant of the site in vivo is potassium. Ion binding induces a conformational change that may alter substrate affinity.</text>
</comment>
<dbReference type="HAMAP" id="MF_01987">
    <property type="entry name" value="Ribokinase"/>
    <property type="match status" value="1"/>
</dbReference>
<organism evidence="14 15">
    <name type="scientific">Paenibacillus larvae subsp. larvae</name>
    <dbReference type="NCBI Taxonomy" id="147375"/>
    <lineage>
        <taxon>Bacteria</taxon>
        <taxon>Bacillati</taxon>
        <taxon>Bacillota</taxon>
        <taxon>Bacilli</taxon>
        <taxon>Bacillales</taxon>
        <taxon>Paenibacillaceae</taxon>
        <taxon>Paenibacillus</taxon>
    </lineage>
</organism>
<feature type="binding site" evidence="12">
    <location>
        <position position="296"/>
    </location>
    <ligand>
        <name>K(+)</name>
        <dbReference type="ChEBI" id="CHEBI:29103"/>
    </ligand>
</feature>
<dbReference type="UniPathway" id="UPA00916">
    <property type="reaction ID" value="UER00889"/>
</dbReference>
<dbReference type="InterPro" id="IPR002139">
    <property type="entry name" value="Ribo/fructo_kinase"/>
</dbReference>
<evidence type="ECO:0000256" key="2">
    <source>
        <dbReference type="ARBA" id="ARBA00012035"/>
    </source>
</evidence>
<comment type="pathway">
    <text evidence="12">Carbohydrate metabolism; D-ribose degradation; D-ribose 5-phosphate from beta-D-ribopyranose: step 2/2.</text>
</comment>
<keyword evidence="11 12" id="KW-0119">Carbohydrate metabolism</keyword>
<feature type="binding site" evidence="12">
    <location>
        <position position="140"/>
    </location>
    <ligand>
        <name>substrate</name>
    </ligand>
</feature>
<evidence type="ECO:0000313" key="15">
    <source>
        <dbReference type="Proteomes" id="UP000464330"/>
    </source>
</evidence>
<dbReference type="GO" id="GO:0004747">
    <property type="term" value="F:ribokinase activity"/>
    <property type="evidence" value="ECO:0007669"/>
    <property type="project" value="UniProtKB-UniRule"/>
</dbReference>
<evidence type="ECO:0000256" key="5">
    <source>
        <dbReference type="ARBA" id="ARBA00022723"/>
    </source>
</evidence>
<comment type="subcellular location">
    <subcellularLocation>
        <location evidence="12">Cytoplasm</location>
    </subcellularLocation>
</comment>
<evidence type="ECO:0000259" key="13">
    <source>
        <dbReference type="Pfam" id="PF00294"/>
    </source>
</evidence>
<evidence type="ECO:0000256" key="12">
    <source>
        <dbReference type="HAMAP-Rule" id="MF_01987"/>
    </source>
</evidence>
<keyword evidence="4 12" id="KW-0808">Transferase</keyword>
<proteinExistence type="inferred from homology"/>
<dbReference type="RefSeq" id="WP_023482330.1">
    <property type="nucleotide sequence ID" value="NZ_CP019651.1"/>
</dbReference>
<dbReference type="Pfam" id="PF00294">
    <property type="entry name" value="PfkB"/>
    <property type="match status" value="1"/>
</dbReference>
<comment type="similarity">
    <text evidence="12">Belongs to the carbohydrate kinase PfkB family. Ribokinase subfamily.</text>
</comment>
<comment type="catalytic activity">
    <reaction evidence="12">
        <text>D-ribose + ATP = D-ribose 5-phosphate + ADP + H(+)</text>
        <dbReference type="Rhea" id="RHEA:13697"/>
        <dbReference type="ChEBI" id="CHEBI:15378"/>
        <dbReference type="ChEBI" id="CHEBI:30616"/>
        <dbReference type="ChEBI" id="CHEBI:47013"/>
        <dbReference type="ChEBI" id="CHEBI:78346"/>
        <dbReference type="ChEBI" id="CHEBI:456216"/>
        <dbReference type="EC" id="2.7.1.15"/>
    </reaction>
</comment>
<keyword evidence="9 12" id="KW-0460">Magnesium</keyword>
<evidence type="ECO:0000256" key="10">
    <source>
        <dbReference type="ARBA" id="ARBA00022958"/>
    </source>
</evidence>
<feature type="binding site" evidence="12">
    <location>
        <position position="287"/>
    </location>
    <ligand>
        <name>K(+)</name>
        <dbReference type="ChEBI" id="CHEBI:29103"/>
    </ligand>
</feature>
<dbReference type="Gene3D" id="3.40.1190.20">
    <property type="match status" value="1"/>
</dbReference>
<keyword evidence="8 12" id="KW-0067">ATP-binding</keyword>
<feature type="binding site" evidence="12">
    <location>
        <position position="184"/>
    </location>
    <ligand>
        <name>ATP</name>
        <dbReference type="ChEBI" id="CHEBI:30616"/>
    </ligand>
</feature>
<dbReference type="GO" id="GO:0046872">
    <property type="term" value="F:metal ion binding"/>
    <property type="evidence" value="ECO:0007669"/>
    <property type="project" value="UniProtKB-KW"/>
</dbReference>
<keyword evidence="6 12" id="KW-0547">Nucleotide-binding</keyword>
<evidence type="ECO:0000256" key="1">
    <source>
        <dbReference type="ARBA" id="ARBA00005380"/>
    </source>
</evidence>
<dbReference type="NCBIfam" id="TIGR02152">
    <property type="entry name" value="D_ribokin_bact"/>
    <property type="match status" value="1"/>
</dbReference>
<keyword evidence="12" id="KW-0963">Cytoplasm</keyword>
<comment type="caution">
    <text evidence="12">Lacks conserved residue(s) required for the propagation of feature annotation.</text>
</comment>
<name>A0A6C0QZB8_9BACL</name>
<dbReference type="InterPro" id="IPR011877">
    <property type="entry name" value="Ribokinase"/>
</dbReference>
<dbReference type="SUPFAM" id="SSF53613">
    <property type="entry name" value="Ribokinase-like"/>
    <property type="match status" value="1"/>
</dbReference>
<reference evidence="14 15" key="1">
    <citation type="journal article" date="2020" name="Int. J. Med. Microbiol.">
        <title>Discovery of Paenibacillus larvae ERIC V: Phenotypic and genomic comparison to genotypes ERIC I-IV reveal different inventories of virulence factors which correlate with epidemiological prevalences of American Foulbrood.</title>
        <authorList>
            <person name="Beims H."/>
            <person name="Bunk B."/>
            <person name="Erler S."/>
            <person name="Mohr K.I."/>
            <person name="Sproer C."/>
            <person name="Pradella S."/>
            <person name="Gunther G."/>
            <person name="Rohde M."/>
            <person name="von der Ohe W."/>
            <person name="Steinert M."/>
        </authorList>
    </citation>
    <scope>NUCLEOTIDE SEQUENCE [LARGE SCALE GENOMIC DNA]</scope>
    <source>
        <strain evidence="14">Eric_V</strain>
    </source>
</reference>
<dbReference type="InterPro" id="IPR029056">
    <property type="entry name" value="Ribokinase-like"/>
</dbReference>
<feature type="binding site" evidence="12">
    <location>
        <begin position="11"/>
        <end position="13"/>
    </location>
    <ligand>
        <name>substrate</name>
    </ligand>
</feature>
<comment type="function">
    <text evidence="12">Catalyzes the phosphorylation of ribose at O-5 in a reaction requiring ATP and magnesium. The resulting D-ribose-5-phosphate can then be used either for sythesis of nucleotides, histidine, and tryptophan, or as a component of the pentose phosphate pathway.</text>
</comment>
<dbReference type="Proteomes" id="UP000464330">
    <property type="component" value="Chromosome"/>
</dbReference>
<dbReference type="GO" id="GO:0005524">
    <property type="term" value="F:ATP binding"/>
    <property type="evidence" value="ECO:0007669"/>
    <property type="project" value="UniProtKB-UniRule"/>
</dbReference>
<gene>
    <name evidence="14" type="primary">rbsK_2</name>
    <name evidence="12" type="synonym">rbsK</name>
    <name evidence="14" type="ORF">ERICV_04903</name>
</gene>
<evidence type="ECO:0000313" key="14">
    <source>
        <dbReference type="EMBL" id="QHZ53891.1"/>
    </source>
</evidence>
<evidence type="ECO:0000256" key="8">
    <source>
        <dbReference type="ARBA" id="ARBA00022840"/>
    </source>
</evidence>
<feature type="binding site" evidence="12">
    <location>
        <position position="246"/>
    </location>
    <ligand>
        <name>K(+)</name>
        <dbReference type="ChEBI" id="CHEBI:29103"/>
    </ligand>
</feature>
<feature type="binding site" evidence="12">
    <location>
        <position position="292"/>
    </location>
    <ligand>
        <name>K(+)</name>
        <dbReference type="ChEBI" id="CHEBI:29103"/>
    </ligand>
</feature>
<feature type="binding site" evidence="12">
    <location>
        <begin position="251"/>
        <end position="252"/>
    </location>
    <ligand>
        <name>ATP</name>
        <dbReference type="ChEBI" id="CHEBI:30616"/>
    </ligand>
</feature>
<feature type="binding site" evidence="12">
    <location>
        <begin position="39"/>
        <end position="43"/>
    </location>
    <ligand>
        <name>substrate</name>
    </ligand>
</feature>
<comment type="cofactor">
    <cofactor evidence="12">
        <name>Mg(2+)</name>
        <dbReference type="ChEBI" id="CHEBI:18420"/>
    </cofactor>
    <text evidence="12">Requires a divalent cation, most likely magnesium in vivo, as an electrophilic catalyst to aid phosphoryl group transfer. It is the chelate of the metal and the nucleotide that is the actual substrate.</text>
</comment>
<dbReference type="AlphaFoldDB" id="A0A6C0QZB8"/>
<sequence>MNTICVLGSLNIDNSFLLSKLPKLGETVQGIGKLTNAGGKGCNQAVSASRLGASVSFIGKVGKDKHGEQLLDILKEEGIDTSYVGLDKEAPTGEACILIQQDGNNAIIVTSGANMELNSKDVQAARSTIEKADFLISQLEVPVPAIIEAFTYAKQHNVKTVLNPAPAGEIPDELLRLTDVLIPNETEMQVITGKDSLSREDMGIAAKALLEKGVHYVLVTLGEQGSLLCHSGGEVFVLSFKVNAVDTTAAGDSFIGAFTSKLDISRWEDVQHIREAVRFASYFSSLVVQRKGAFSSIPFADEVNYPVS</sequence>
<comment type="similarity">
    <text evidence="1">Belongs to the carbohydrate kinase pfkB family.</text>
</comment>
<evidence type="ECO:0000256" key="7">
    <source>
        <dbReference type="ARBA" id="ARBA00022777"/>
    </source>
</evidence>
<evidence type="ECO:0000256" key="3">
    <source>
        <dbReference type="ARBA" id="ARBA00016943"/>
    </source>
</evidence>
<feature type="binding site" evidence="12">
    <location>
        <position position="248"/>
    </location>
    <ligand>
        <name>K(+)</name>
        <dbReference type="ChEBI" id="CHEBI:29103"/>
    </ligand>
</feature>
<dbReference type="PROSITE" id="PS00584">
    <property type="entry name" value="PFKB_KINASES_2"/>
    <property type="match status" value="1"/>
</dbReference>
<dbReference type="GO" id="GO:0005829">
    <property type="term" value="C:cytosol"/>
    <property type="evidence" value="ECO:0007669"/>
    <property type="project" value="TreeGrafter"/>
</dbReference>
<keyword evidence="7 12" id="KW-0418">Kinase</keyword>
<protein>
    <recommendedName>
        <fullName evidence="3 12">Ribokinase</fullName>
        <shortName evidence="12">RK</shortName>
        <ecNumber evidence="2 12">2.7.1.15</ecNumber>
    </recommendedName>
</protein>
<evidence type="ECO:0000256" key="6">
    <source>
        <dbReference type="ARBA" id="ARBA00022741"/>
    </source>
</evidence>
<dbReference type="CDD" id="cd01174">
    <property type="entry name" value="ribokinase"/>
    <property type="match status" value="1"/>
</dbReference>
<dbReference type="PANTHER" id="PTHR10584">
    <property type="entry name" value="SUGAR KINASE"/>
    <property type="match status" value="1"/>
</dbReference>
<evidence type="ECO:0000256" key="11">
    <source>
        <dbReference type="ARBA" id="ARBA00023277"/>
    </source>
</evidence>
<dbReference type="EC" id="2.7.1.15" evidence="2 12"/>
<feature type="active site" description="Proton acceptor" evidence="12">
    <location>
        <position position="252"/>
    </location>
</feature>
<dbReference type="InterPro" id="IPR002173">
    <property type="entry name" value="Carboh/pur_kinase_PfkB_CS"/>
</dbReference>
<dbReference type="PRINTS" id="PR00990">
    <property type="entry name" value="RIBOKINASE"/>
</dbReference>
<dbReference type="GO" id="GO:0019303">
    <property type="term" value="P:D-ribose catabolic process"/>
    <property type="evidence" value="ECO:0007669"/>
    <property type="project" value="UniProtKB-UniRule"/>
</dbReference>
<dbReference type="EMBL" id="CP019717">
    <property type="protein sequence ID" value="QHZ53891.1"/>
    <property type="molecule type" value="Genomic_DNA"/>
</dbReference>
<dbReference type="InterPro" id="IPR011611">
    <property type="entry name" value="PfkB_dom"/>
</dbReference>
<feature type="domain" description="Carbohydrate kinase PfkB" evidence="13">
    <location>
        <begin position="1"/>
        <end position="298"/>
    </location>
</feature>
<accession>A0A6C0QZB8</accession>
<feature type="binding site" evidence="12">
    <location>
        <begin position="220"/>
        <end position="225"/>
    </location>
    <ligand>
        <name>ATP</name>
        <dbReference type="ChEBI" id="CHEBI:30616"/>
    </ligand>
</feature>
<evidence type="ECO:0000256" key="9">
    <source>
        <dbReference type="ARBA" id="ARBA00022842"/>
    </source>
</evidence>
<comment type="subunit">
    <text evidence="12">Homodimer.</text>
</comment>
<keyword evidence="10 12" id="KW-0630">Potassium</keyword>
<keyword evidence="5 12" id="KW-0479">Metal-binding</keyword>
<feature type="binding site" evidence="12">
    <location>
        <position position="290"/>
    </location>
    <ligand>
        <name>K(+)</name>
        <dbReference type="ChEBI" id="CHEBI:29103"/>
    </ligand>
</feature>